<dbReference type="OrthoDB" id="5954366at2759"/>
<dbReference type="AlphaFoldDB" id="A0A4C1U0C0"/>
<keyword evidence="1" id="KW-0433">Leucine-rich repeat</keyword>
<dbReference type="PANTHER" id="PTHR24369:SF211">
    <property type="entry name" value="LEUCINE-RICH REPEAT-CONTAINING PROTEIN 15-LIKE"/>
    <property type="match status" value="1"/>
</dbReference>
<evidence type="ECO:0000313" key="3">
    <source>
        <dbReference type="EMBL" id="GBP19296.1"/>
    </source>
</evidence>
<evidence type="ECO:0000256" key="1">
    <source>
        <dbReference type="ARBA" id="ARBA00022614"/>
    </source>
</evidence>
<dbReference type="EMBL" id="BGZK01000106">
    <property type="protein sequence ID" value="GBP19296.1"/>
    <property type="molecule type" value="Genomic_DNA"/>
</dbReference>
<comment type="caution">
    <text evidence="3">The sequence shown here is derived from an EMBL/GenBank/DDBJ whole genome shotgun (WGS) entry which is preliminary data.</text>
</comment>
<name>A0A4C1U0C0_EUMVA</name>
<reference evidence="3 4" key="1">
    <citation type="journal article" date="2019" name="Commun. Biol.">
        <title>The bagworm genome reveals a unique fibroin gene that provides high tensile strength.</title>
        <authorList>
            <person name="Kono N."/>
            <person name="Nakamura H."/>
            <person name="Ohtoshi R."/>
            <person name="Tomita M."/>
            <person name="Numata K."/>
            <person name="Arakawa K."/>
        </authorList>
    </citation>
    <scope>NUCLEOTIDE SEQUENCE [LARGE SCALE GENOMIC DNA]</scope>
</reference>
<dbReference type="Pfam" id="PF13855">
    <property type="entry name" value="LRR_8"/>
    <property type="match status" value="1"/>
</dbReference>
<dbReference type="SUPFAM" id="SSF52058">
    <property type="entry name" value="L domain-like"/>
    <property type="match status" value="1"/>
</dbReference>
<keyword evidence="2" id="KW-0677">Repeat</keyword>
<proteinExistence type="predicted"/>
<dbReference type="GO" id="GO:0005886">
    <property type="term" value="C:plasma membrane"/>
    <property type="evidence" value="ECO:0007669"/>
    <property type="project" value="TreeGrafter"/>
</dbReference>
<sequence>MIKIAYAEFFGEREAQRSTFLNKAGSVNSFMEELKMLQNGYKLDFIRELKMARHRFTWLWKVTAGLVLAVIAAGDFVAECPAICHCQWRAGNKAADCSKAGLEHIPSTLSNEMQVLNLTGNDLIEIPKRAFEIVGLINLKKLILTQCKLSTVHKDGLRSLDIIIELDLSKNDLKTLHSDTFKNTQRIRWIFLNDNKLETLEDGLFRNLPFLQRIELSNNRIHQLGLRTFMTVPNLSILRLDGNKLEYLNVGNFQNLTSLWSLDLHNNLWRCDCHLQPFRDWVVSNNLYTHPISCTEPPKFLNKLWVDLNSVSERSVARSPSINPLSFLKSLSIRYCICTQEVGNTLVDPLELSPAKQLAHEAVRQNPSYKRFAQETQRQSGRLRLWVLSVPNPICLYPTNAMLLV</sequence>
<evidence type="ECO:0000313" key="4">
    <source>
        <dbReference type="Proteomes" id="UP000299102"/>
    </source>
</evidence>
<dbReference type="InterPro" id="IPR050541">
    <property type="entry name" value="LRR_TM_domain-containing"/>
</dbReference>
<dbReference type="STRING" id="151549.A0A4C1U0C0"/>
<dbReference type="InterPro" id="IPR032675">
    <property type="entry name" value="LRR_dom_sf"/>
</dbReference>
<dbReference type="InterPro" id="IPR003591">
    <property type="entry name" value="Leu-rich_rpt_typical-subtyp"/>
</dbReference>
<dbReference type="PANTHER" id="PTHR24369">
    <property type="entry name" value="ANTIGEN BSP, PUTATIVE-RELATED"/>
    <property type="match status" value="1"/>
</dbReference>
<protein>
    <submittedName>
        <fullName evidence="3">Leucine-rich repeat-containing protein 26</fullName>
    </submittedName>
</protein>
<dbReference type="InterPro" id="IPR001611">
    <property type="entry name" value="Leu-rich_rpt"/>
</dbReference>
<evidence type="ECO:0000256" key="2">
    <source>
        <dbReference type="ARBA" id="ARBA00022737"/>
    </source>
</evidence>
<gene>
    <name evidence="3" type="primary">Lrrc26</name>
    <name evidence="3" type="ORF">EVAR_79896_1</name>
</gene>
<accession>A0A4C1U0C0</accession>
<keyword evidence="4" id="KW-1185">Reference proteome</keyword>
<organism evidence="3 4">
    <name type="scientific">Eumeta variegata</name>
    <name type="common">Bagworm moth</name>
    <name type="synonym">Eumeta japonica</name>
    <dbReference type="NCBI Taxonomy" id="151549"/>
    <lineage>
        <taxon>Eukaryota</taxon>
        <taxon>Metazoa</taxon>
        <taxon>Ecdysozoa</taxon>
        <taxon>Arthropoda</taxon>
        <taxon>Hexapoda</taxon>
        <taxon>Insecta</taxon>
        <taxon>Pterygota</taxon>
        <taxon>Neoptera</taxon>
        <taxon>Endopterygota</taxon>
        <taxon>Lepidoptera</taxon>
        <taxon>Glossata</taxon>
        <taxon>Ditrysia</taxon>
        <taxon>Tineoidea</taxon>
        <taxon>Psychidae</taxon>
        <taxon>Oiketicinae</taxon>
        <taxon>Eumeta</taxon>
    </lineage>
</organism>
<dbReference type="Proteomes" id="UP000299102">
    <property type="component" value="Unassembled WGS sequence"/>
</dbReference>
<dbReference type="SMART" id="SM00369">
    <property type="entry name" value="LRR_TYP"/>
    <property type="match status" value="6"/>
</dbReference>
<dbReference type="FunFam" id="3.80.10.10:FF:000082">
    <property type="entry name" value="Leucine-rich repeat-containing 24"/>
    <property type="match status" value="1"/>
</dbReference>
<dbReference type="Gene3D" id="3.80.10.10">
    <property type="entry name" value="Ribonuclease Inhibitor"/>
    <property type="match status" value="2"/>
</dbReference>